<comment type="function">
    <text evidence="10 11">Involved in cell wall formation. Catalyzes the final step in the synthesis of UDP-N-acetylmuramoyl-pentapeptide, the precursor of murein.</text>
</comment>
<sequence length="439" mass="48057">MQIEKLYSIFQQFPKISTDTRNIAPNSIFFALKGANFNGNAFAKQALEAGAAYVVIDEKEYAEVSEKYILVEDVLTALQELAKHHRQQLHIPVIGITGTNGKTTTKELIYAVLSQKYQTLATKGNLNNHIGVPLTLLSIDSSVEVAIIEMGANHVGEIAMLSGLAQPTLGLITNVGKAHLEGFGSFEGVKTAKGELYTYLAEHDGTLFIQSDNPHLVGMTKGKNFQQVLRYGFSEDCDVNGQLIAADPYLQIEWRVNRGTYSAIKTQLTGSYNTENILAAVAIGLTLGLSPEQINSGLEAYQPQNNRSQVAKTENNTVIADFYNANASSMAAALDNMEVVTAERKVLILGDMFEMGDESATEHQKLIQRASQIDAPVRLFVGKAFYQQKDIAVEGAEANYFFASTSEAKAFLASQKLKDCFILLKGSRGMAFEQLMQEL</sequence>
<keyword evidence="1 10" id="KW-0963">Cytoplasm</keyword>
<dbReference type="InterPro" id="IPR013221">
    <property type="entry name" value="Mur_ligase_cen"/>
</dbReference>
<dbReference type="InterPro" id="IPR004101">
    <property type="entry name" value="Mur_ligase_C"/>
</dbReference>
<comment type="subcellular location">
    <subcellularLocation>
        <location evidence="10 11">Cytoplasm</location>
    </subcellularLocation>
</comment>
<evidence type="ECO:0000259" key="12">
    <source>
        <dbReference type="Pfam" id="PF01225"/>
    </source>
</evidence>
<keyword evidence="6 10" id="KW-0133">Cell shape</keyword>
<dbReference type="PANTHER" id="PTHR43024">
    <property type="entry name" value="UDP-N-ACETYLMURAMOYL-TRIPEPTIDE--D-ALANYL-D-ALANINE LIGASE"/>
    <property type="match status" value="1"/>
</dbReference>
<evidence type="ECO:0000256" key="1">
    <source>
        <dbReference type="ARBA" id="ARBA00022490"/>
    </source>
</evidence>
<dbReference type="InterPro" id="IPR036565">
    <property type="entry name" value="Mur-like_cat_sf"/>
</dbReference>
<protein>
    <recommendedName>
        <fullName evidence="10 11">UDP-N-acetylmuramoyl-tripeptide--D-alanyl-D-alanine ligase</fullName>
        <ecNumber evidence="10 11">6.3.2.10</ecNumber>
    </recommendedName>
    <alternativeName>
        <fullName evidence="10">D-alanyl-D-alanine-adding enzyme</fullName>
    </alternativeName>
</protein>
<dbReference type="GO" id="GO:0047480">
    <property type="term" value="F:UDP-N-acetylmuramoyl-tripeptide-D-alanyl-D-alanine ligase activity"/>
    <property type="evidence" value="ECO:0007669"/>
    <property type="project" value="UniProtKB-EC"/>
</dbReference>
<evidence type="ECO:0000313" key="15">
    <source>
        <dbReference type="EMBL" id="MFD2598347.1"/>
    </source>
</evidence>
<evidence type="ECO:0000256" key="10">
    <source>
        <dbReference type="HAMAP-Rule" id="MF_02019"/>
    </source>
</evidence>
<keyword evidence="2 10" id="KW-0436">Ligase</keyword>
<dbReference type="SUPFAM" id="SSF53623">
    <property type="entry name" value="MurD-like peptide ligases, catalytic domain"/>
    <property type="match status" value="1"/>
</dbReference>
<comment type="similarity">
    <text evidence="10">Belongs to the MurCDEF family. MurF subfamily.</text>
</comment>
<reference evidence="16" key="1">
    <citation type="journal article" date="2019" name="Int. J. Syst. Evol. Microbiol.">
        <title>The Global Catalogue of Microorganisms (GCM) 10K type strain sequencing project: providing services to taxonomists for standard genome sequencing and annotation.</title>
        <authorList>
            <consortium name="The Broad Institute Genomics Platform"/>
            <consortium name="The Broad Institute Genome Sequencing Center for Infectious Disease"/>
            <person name="Wu L."/>
            <person name="Ma J."/>
        </authorList>
    </citation>
    <scope>NUCLEOTIDE SEQUENCE [LARGE SCALE GENOMIC DNA]</scope>
    <source>
        <strain evidence="16">KCTC 42248</strain>
    </source>
</reference>
<dbReference type="EC" id="6.3.2.10" evidence="10 11"/>
<gene>
    <name evidence="10 15" type="primary">murF</name>
    <name evidence="15" type="ORF">ACFSQ3_05225</name>
</gene>
<dbReference type="Gene3D" id="3.40.1190.10">
    <property type="entry name" value="Mur-like, catalytic domain"/>
    <property type="match status" value="1"/>
</dbReference>
<evidence type="ECO:0000256" key="7">
    <source>
        <dbReference type="ARBA" id="ARBA00022984"/>
    </source>
</evidence>
<dbReference type="InterPro" id="IPR000713">
    <property type="entry name" value="Mur_ligase_N"/>
</dbReference>
<dbReference type="InterPro" id="IPR035911">
    <property type="entry name" value="MurE/MurF_N"/>
</dbReference>
<evidence type="ECO:0000259" key="13">
    <source>
        <dbReference type="Pfam" id="PF02875"/>
    </source>
</evidence>
<dbReference type="Gene3D" id="3.40.1390.10">
    <property type="entry name" value="MurE/MurF, N-terminal domain"/>
    <property type="match status" value="1"/>
</dbReference>
<comment type="pathway">
    <text evidence="10 11">Cell wall biogenesis; peptidoglycan biosynthesis.</text>
</comment>
<proteinExistence type="inferred from homology"/>
<dbReference type="NCBIfam" id="TIGR01143">
    <property type="entry name" value="murF"/>
    <property type="match status" value="1"/>
</dbReference>
<evidence type="ECO:0000256" key="5">
    <source>
        <dbReference type="ARBA" id="ARBA00022840"/>
    </source>
</evidence>
<comment type="catalytic activity">
    <reaction evidence="10 11">
        <text>D-alanyl-D-alanine + UDP-N-acetyl-alpha-D-muramoyl-L-alanyl-gamma-D-glutamyl-meso-2,6-diaminopimelate + ATP = UDP-N-acetyl-alpha-D-muramoyl-L-alanyl-gamma-D-glutamyl-meso-2,6-diaminopimeloyl-D-alanyl-D-alanine + ADP + phosphate + H(+)</text>
        <dbReference type="Rhea" id="RHEA:28374"/>
        <dbReference type="ChEBI" id="CHEBI:15378"/>
        <dbReference type="ChEBI" id="CHEBI:30616"/>
        <dbReference type="ChEBI" id="CHEBI:43474"/>
        <dbReference type="ChEBI" id="CHEBI:57822"/>
        <dbReference type="ChEBI" id="CHEBI:61386"/>
        <dbReference type="ChEBI" id="CHEBI:83905"/>
        <dbReference type="ChEBI" id="CHEBI:456216"/>
        <dbReference type="EC" id="6.3.2.10"/>
    </reaction>
</comment>
<dbReference type="Pfam" id="PF02875">
    <property type="entry name" value="Mur_ligase_C"/>
    <property type="match status" value="1"/>
</dbReference>
<evidence type="ECO:0000256" key="4">
    <source>
        <dbReference type="ARBA" id="ARBA00022741"/>
    </source>
</evidence>
<dbReference type="RefSeq" id="WP_380868168.1">
    <property type="nucleotide sequence ID" value="NZ_JBHUMA010000004.1"/>
</dbReference>
<name>A0ABW5NH90_9SPHI</name>
<dbReference type="Proteomes" id="UP001597393">
    <property type="component" value="Unassembled WGS sequence"/>
</dbReference>
<evidence type="ECO:0000259" key="14">
    <source>
        <dbReference type="Pfam" id="PF08245"/>
    </source>
</evidence>
<evidence type="ECO:0000313" key="16">
    <source>
        <dbReference type="Proteomes" id="UP001597393"/>
    </source>
</evidence>
<evidence type="ECO:0000256" key="9">
    <source>
        <dbReference type="ARBA" id="ARBA00023316"/>
    </source>
</evidence>
<evidence type="ECO:0000256" key="2">
    <source>
        <dbReference type="ARBA" id="ARBA00022598"/>
    </source>
</evidence>
<dbReference type="PANTHER" id="PTHR43024:SF1">
    <property type="entry name" value="UDP-N-ACETYLMURAMOYL-TRIPEPTIDE--D-ALANYL-D-ALANINE LIGASE"/>
    <property type="match status" value="1"/>
</dbReference>
<evidence type="ECO:0000256" key="11">
    <source>
        <dbReference type="RuleBase" id="RU004136"/>
    </source>
</evidence>
<evidence type="ECO:0000256" key="8">
    <source>
        <dbReference type="ARBA" id="ARBA00023306"/>
    </source>
</evidence>
<dbReference type="SUPFAM" id="SSF63418">
    <property type="entry name" value="MurE/MurF N-terminal domain"/>
    <property type="match status" value="1"/>
</dbReference>
<evidence type="ECO:0000256" key="6">
    <source>
        <dbReference type="ARBA" id="ARBA00022960"/>
    </source>
</evidence>
<keyword evidence="9 10" id="KW-0961">Cell wall biogenesis/degradation</keyword>
<evidence type="ECO:0000256" key="3">
    <source>
        <dbReference type="ARBA" id="ARBA00022618"/>
    </source>
</evidence>
<feature type="domain" description="Mur ligase N-terminal catalytic" evidence="12">
    <location>
        <begin position="16"/>
        <end position="85"/>
    </location>
</feature>
<keyword evidence="3 10" id="KW-0132">Cell division</keyword>
<dbReference type="EMBL" id="JBHUMA010000004">
    <property type="protein sequence ID" value="MFD2598347.1"/>
    <property type="molecule type" value="Genomic_DNA"/>
</dbReference>
<comment type="caution">
    <text evidence="15">The sequence shown here is derived from an EMBL/GenBank/DDBJ whole genome shotgun (WGS) entry which is preliminary data.</text>
</comment>
<feature type="binding site" evidence="10">
    <location>
        <begin position="98"/>
        <end position="104"/>
    </location>
    <ligand>
        <name>ATP</name>
        <dbReference type="ChEBI" id="CHEBI:30616"/>
    </ligand>
</feature>
<keyword evidence="7 10" id="KW-0573">Peptidoglycan synthesis</keyword>
<accession>A0ABW5NH90</accession>
<dbReference type="InterPro" id="IPR005863">
    <property type="entry name" value="UDP-N-AcMur_synth"/>
</dbReference>
<dbReference type="InterPro" id="IPR036615">
    <property type="entry name" value="Mur_ligase_C_dom_sf"/>
</dbReference>
<dbReference type="Pfam" id="PF08245">
    <property type="entry name" value="Mur_ligase_M"/>
    <property type="match status" value="1"/>
</dbReference>
<feature type="domain" description="Mur ligase central" evidence="14">
    <location>
        <begin position="96"/>
        <end position="283"/>
    </location>
</feature>
<organism evidence="15 16">
    <name type="scientific">Sphingobacterium corticis</name>
    <dbReference type="NCBI Taxonomy" id="1812823"/>
    <lineage>
        <taxon>Bacteria</taxon>
        <taxon>Pseudomonadati</taxon>
        <taxon>Bacteroidota</taxon>
        <taxon>Sphingobacteriia</taxon>
        <taxon>Sphingobacteriales</taxon>
        <taxon>Sphingobacteriaceae</taxon>
        <taxon>Sphingobacterium</taxon>
    </lineage>
</organism>
<keyword evidence="5 10" id="KW-0067">ATP-binding</keyword>
<dbReference type="SUPFAM" id="SSF53244">
    <property type="entry name" value="MurD-like peptide ligases, peptide-binding domain"/>
    <property type="match status" value="1"/>
</dbReference>
<feature type="domain" description="Mur ligase C-terminal" evidence="13">
    <location>
        <begin position="307"/>
        <end position="428"/>
    </location>
</feature>
<dbReference type="Pfam" id="PF01225">
    <property type="entry name" value="Mur_ligase"/>
    <property type="match status" value="1"/>
</dbReference>
<keyword evidence="8 10" id="KW-0131">Cell cycle</keyword>
<keyword evidence="4 10" id="KW-0547">Nucleotide-binding</keyword>
<dbReference type="InterPro" id="IPR051046">
    <property type="entry name" value="MurCDEF_CellWall_CoF430Synth"/>
</dbReference>
<dbReference type="HAMAP" id="MF_02019">
    <property type="entry name" value="MurF"/>
    <property type="match status" value="1"/>
</dbReference>
<keyword evidence="16" id="KW-1185">Reference proteome</keyword>
<dbReference type="Gene3D" id="3.90.190.20">
    <property type="entry name" value="Mur ligase, C-terminal domain"/>
    <property type="match status" value="1"/>
</dbReference>